<evidence type="ECO:0000259" key="22">
    <source>
        <dbReference type="Pfam" id="PF02932"/>
    </source>
</evidence>
<evidence type="ECO:0000256" key="8">
    <source>
        <dbReference type="ARBA" id="ARBA00023065"/>
    </source>
</evidence>
<evidence type="ECO:0000313" key="24">
    <source>
        <dbReference type="WBParaSite" id="PgB13_g015_t07"/>
    </source>
</evidence>
<dbReference type="FunFam" id="2.70.170.10:FF:000021">
    <property type="entry name" value="Gamma-aminobutyric acid receptor isoform 3b"/>
    <property type="match status" value="1"/>
</dbReference>
<evidence type="ECO:0000256" key="7">
    <source>
        <dbReference type="ARBA" id="ARBA00023018"/>
    </source>
</evidence>
<dbReference type="GO" id="GO:0004888">
    <property type="term" value="F:transmembrane signaling receptor activity"/>
    <property type="evidence" value="ECO:0007669"/>
    <property type="project" value="InterPro"/>
</dbReference>
<dbReference type="NCBIfam" id="TIGR00860">
    <property type="entry name" value="LIC"/>
    <property type="match status" value="1"/>
</dbReference>
<dbReference type="GO" id="GO:0034707">
    <property type="term" value="C:chloride channel complex"/>
    <property type="evidence" value="ECO:0007669"/>
    <property type="project" value="UniProtKB-KW"/>
</dbReference>
<dbReference type="WBParaSite" id="PgB13_g015_t07">
    <property type="protein sequence ID" value="PgB13_g015_t07"/>
    <property type="gene ID" value="PgB13_g015"/>
</dbReference>
<keyword evidence="23" id="KW-1185">Reference proteome</keyword>
<dbReference type="Pfam" id="PF02931">
    <property type="entry name" value="Neur_chan_LBD"/>
    <property type="match status" value="1"/>
</dbReference>
<dbReference type="CDD" id="cd19049">
    <property type="entry name" value="LGIC_TM_anion"/>
    <property type="match status" value="1"/>
</dbReference>
<evidence type="ECO:0000256" key="12">
    <source>
        <dbReference type="ARBA" id="ARBA00023173"/>
    </source>
</evidence>
<evidence type="ECO:0000256" key="2">
    <source>
        <dbReference type="ARBA" id="ARBA00022448"/>
    </source>
</evidence>
<dbReference type="PROSITE" id="PS00236">
    <property type="entry name" value="NEUROTR_ION_CHANNEL"/>
    <property type="match status" value="1"/>
</dbReference>
<reference evidence="24" key="1">
    <citation type="submission" date="2022-11" db="UniProtKB">
        <authorList>
            <consortium name="WormBaseParasite"/>
        </authorList>
    </citation>
    <scope>IDENTIFICATION</scope>
</reference>
<dbReference type="GO" id="GO:0045211">
    <property type="term" value="C:postsynaptic membrane"/>
    <property type="evidence" value="ECO:0007669"/>
    <property type="project" value="UniProtKB-SubCell"/>
</dbReference>
<keyword evidence="16" id="KW-1071">Ligand-gated ion channel</keyword>
<proteinExistence type="inferred from homology"/>
<dbReference type="PANTHER" id="PTHR18945">
    <property type="entry name" value="NEUROTRANSMITTER GATED ION CHANNEL"/>
    <property type="match status" value="1"/>
</dbReference>
<accession>A0A914ZQG6</accession>
<keyword evidence="10" id="KW-1015">Disulfide bond</keyword>
<keyword evidence="12" id="KW-0869">Chloride channel</keyword>
<keyword evidence="17 20" id="KW-0407">Ion channel</keyword>
<evidence type="ECO:0000256" key="15">
    <source>
        <dbReference type="ARBA" id="ARBA00023257"/>
    </source>
</evidence>
<protein>
    <recommendedName>
        <fullName evidence="19">Gamma-aminobutyric acid receptor subunit beta</fullName>
    </recommendedName>
</protein>
<evidence type="ECO:0000256" key="5">
    <source>
        <dbReference type="ARBA" id="ARBA00022729"/>
    </source>
</evidence>
<evidence type="ECO:0000256" key="13">
    <source>
        <dbReference type="ARBA" id="ARBA00023180"/>
    </source>
</evidence>
<evidence type="ECO:0000256" key="20">
    <source>
        <dbReference type="RuleBase" id="RU000687"/>
    </source>
</evidence>
<dbReference type="InterPro" id="IPR006029">
    <property type="entry name" value="Neurotrans-gated_channel_TM"/>
</dbReference>
<name>A0A914ZQG6_PARUN</name>
<dbReference type="InterPro" id="IPR036719">
    <property type="entry name" value="Neuro-gated_channel_TM_sf"/>
</dbReference>
<dbReference type="InterPro" id="IPR006201">
    <property type="entry name" value="Neur_channel"/>
</dbReference>
<dbReference type="SUPFAM" id="SSF63712">
    <property type="entry name" value="Nicotinic receptor ligand binding domain-like"/>
    <property type="match status" value="1"/>
</dbReference>
<keyword evidence="6 20" id="KW-1133">Transmembrane helix</keyword>
<feature type="transmembrane region" description="Helical" evidence="20">
    <location>
        <begin position="467"/>
        <end position="491"/>
    </location>
</feature>
<evidence type="ECO:0000256" key="1">
    <source>
        <dbReference type="ARBA" id="ARBA00010180"/>
    </source>
</evidence>
<evidence type="ECO:0000256" key="4">
    <source>
        <dbReference type="ARBA" id="ARBA00022692"/>
    </source>
</evidence>
<keyword evidence="2 20" id="KW-0813">Transport</keyword>
<dbReference type="SUPFAM" id="SSF90112">
    <property type="entry name" value="Neurotransmitter-gated ion-channel transmembrane pore"/>
    <property type="match status" value="1"/>
</dbReference>
<dbReference type="PRINTS" id="PR00252">
    <property type="entry name" value="NRIONCHANNEL"/>
</dbReference>
<dbReference type="GO" id="GO:0005254">
    <property type="term" value="F:chloride channel activity"/>
    <property type="evidence" value="ECO:0007669"/>
    <property type="project" value="UniProtKB-KW"/>
</dbReference>
<dbReference type="Gene3D" id="2.70.170.10">
    <property type="entry name" value="Neurotransmitter-gated ion-channel ligand-binding domain"/>
    <property type="match status" value="1"/>
</dbReference>
<evidence type="ECO:0000256" key="10">
    <source>
        <dbReference type="ARBA" id="ARBA00023157"/>
    </source>
</evidence>
<feature type="transmembrane region" description="Helical" evidence="20">
    <location>
        <begin position="12"/>
        <end position="33"/>
    </location>
</feature>
<evidence type="ECO:0000259" key="21">
    <source>
        <dbReference type="Pfam" id="PF02931"/>
    </source>
</evidence>
<keyword evidence="7" id="KW-0770">Synapse</keyword>
<keyword evidence="9 20" id="KW-0472">Membrane</keyword>
<dbReference type="AlphaFoldDB" id="A0A914ZQG6"/>
<evidence type="ECO:0000256" key="14">
    <source>
        <dbReference type="ARBA" id="ARBA00023214"/>
    </source>
</evidence>
<sequence length="500" mass="57377">MHLGDDGYNCFFIFFTMCHNFILIISLLIHCTIANDYGEYPRFNTTVISNILNRLTDKATYDKRLRPKYGAEPVDVGITIHVSSISAISEVDMDFTLDFYLRQSWQDPRLAFGNSDFIFQRDKIESLTVGVDYLEKLWKPDTFFPNEKKSFFHLATTHNSFLRIDPDGTVSTSQRLTVTATCPMKLQLFPMDSQKCKLEIESYGYTTADIDYFWGKHRKDQGQVVGFNNISLPQFRPVGYRVNVTRATTSSGVYVRLYFEVLLGRNLGFYLMNIIIPSMLIVTISWVSFWLNREASPARVGLGVTTVLTMTTLITTTNNSMPKVSYIKGLDVFLNFCFVMVFASLVEYAVVSYMNKKLAQRRERRRKQAEQQAPVEVPMFHSQISPKPNLPYQAQLLNLSCPSPLKTYTGGMMEIPPECDCRTIPLMQHPRLVADNAMWPAPFGKPKRPTRTCRSVTPSKIDKCSRYVFPLLFLVFNVCYWTIMTVLSSFVDTSEYISFD</sequence>
<keyword evidence="13" id="KW-0325">Glycoprotein</keyword>
<dbReference type="PRINTS" id="PR00253">
    <property type="entry name" value="GABAARECEPTR"/>
</dbReference>
<keyword evidence="8 20" id="KW-0406">Ion transport</keyword>
<evidence type="ECO:0000256" key="18">
    <source>
        <dbReference type="ARBA" id="ARBA00034104"/>
    </source>
</evidence>
<keyword evidence="14" id="KW-0868">Chloride</keyword>
<evidence type="ECO:0000256" key="6">
    <source>
        <dbReference type="ARBA" id="ARBA00022989"/>
    </source>
</evidence>
<dbReference type="Pfam" id="PF02932">
    <property type="entry name" value="Neur_chan_memb"/>
    <property type="match status" value="1"/>
</dbReference>
<dbReference type="FunFam" id="1.20.58.390:FF:000067">
    <property type="entry name" value="Glycine receptor subunit alpha-2"/>
    <property type="match status" value="1"/>
</dbReference>
<comment type="similarity">
    <text evidence="1">Belongs to the ligand-gated ion channel (TC 1.A.9) family. Gamma-aminobutyric acid receptor (TC 1.A.9.5) subfamily.</text>
</comment>
<evidence type="ECO:0000313" key="23">
    <source>
        <dbReference type="Proteomes" id="UP000887569"/>
    </source>
</evidence>
<dbReference type="InterPro" id="IPR038050">
    <property type="entry name" value="Neuro_actylchol_rec"/>
</dbReference>
<feature type="domain" description="Neurotransmitter-gated ion-channel transmembrane" evidence="22">
    <location>
        <begin position="274"/>
        <end position="373"/>
    </location>
</feature>
<evidence type="ECO:0000256" key="16">
    <source>
        <dbReference type="ARBA" id="ARBA00023286"/>
    </source>
</evidence>
<keyword evidence="3" id="KW-1003">Cell membrane</keyword>
<feature type="transmembrane region" description="Helical" evidence="20">
    <location>
        <begin position="332"/>
        <end position="355"/>
    </location>
</feature>
<dbReference type="InterPro" id="IPR018000">
    <property type="entry name" value="Neurotransmitter_ion_chnl_CS"/>
</dbReference>
<keyword evidence="4 20" id="KW-0812">Transmembrane</keyword>
<feature type="transmembrane region" description="Helical" evidence="20">
    <location>
        <begin position="267"/>
        <end position="291"/>
    </location>
</feature>
<feature type="domain" description="Neurotransmitter-gated ion-channel ligand-binding" evidence="21">
    <location>
        <begin position="50"/>
        <end position="265"/>
    </location>
</feature>
<dbReference type="InterPro" id="IPR006028">
    <property type="entry name" value="GABAA/Glycine_rcpt"/>
</dbReference>
<keyword evidence="11" id="KW-0675">Receptor</keyword>
<evidence type="ECO:0000256" key="19">
    <source>
        <dbReference type="ARBA" id="ARBA00071250"/>
    </source>
</evidence>
<dbReference type="Gene3D" id="1.20.58.390">
    <property type="entry name" value="Neurotransmitter-gated ion-channel transmembrane domain"/>
    <property type="match status" value="1"/>
</dbReference>
<keyword evidence="15" id="KW-0628">Postsynaptic cell membrane</keyword>
<comment type="subcellular location">
    <subcellularLocation>
        <location evidence="18">Postsynaptic cell membrane</location>
        <topology evidence="18">Multi-pass membrane protein</topology>
    </subcellularLocation>
</comment>
<evidence type="ECO:0000256" key="9">
    <source>
        <dbReference type="ARBA" id="ARBA00023136"/>
    </source>
</evidence>
<dbReference type="InterPro" id="IPR036734">
    <property type="entry name" value="Neur_chan_lig-bd_sf"/>
</dbReference>
<dbReference type="Proteomes" id="UP000887569">
    <property type="component" value="Unplaced"/>
</dbReference>
<organism evidence="23 24">
    <name type="scientific">Parascaris univalens</name>
    <name type="common">Nematode worm</name>
    <dbReference type="NCBI Taxonomy" id="6257"/>
    <lineage>
        <taxon>Eukaryota</taxon>
        <taxon>Metazoa</taxon>
        <taxon>Ecdysozoa</taxon>
        <taxon>Nematoda</taxon>
        <taxon>Chromadorea</taxon>
        <taxon>Rhabditida</taxon>
        <taxon>Spirurina</taxon>
        <taxon>Ascaridomorpha</taxon>
        <taxon>Ascaridoidea</taxon>
        <taxon>Ascarididae</taxon>
        <taxon>Parascaris</taxon>
    </lineage>
</organism>
<dbReference type="GO" id="GO:0005230">
    <property type="term" value="F:extracellular ligand-gated monoatomic ion channel activity"/>
    <property type="evidence" value="ECO:0007669"/>
    <property type="project" value="InterPro"/>
</dbReference>
<evidence type="ECO:0000256" key="3">
    <source>
        <dbReference type="ARBA" id="ARBA00022475"/>
    </source>
</evidence>
<keyword evidence="5" id="KW-0732">Signal</keyword>
<dbReference type="InterPro" id="IPR006202">
    <property type="entry name" value="Neur_chan_lig-bd"/>
</dbReference>
<evidence type="ECO:0000256" key="11">
    <source>
        <dbReference type="ARBA" id="ARBA00023170"/>
    </source>
</evidence>
<evidence type="ECO:0000256" key="17">
    <source>
        <dbReference type="ARBA" id="ARBA00023303"/>
    </source>
</evidence>